<dbReference type="PANTHER" id="PTHR20958">
    <property type="entry name" value="GLYCINE N-ACYLTRANSFERASE-LIKE PROTEIN"/>
    <property type="match status" value="1"/>
</dbReference>
<comment type="caution">
    <text evidence="1">The sequence shown here is derived from an EMBL/GenBank/DDBJ whole genome shotgun (WGS) entry which is preliminary data.</text>
</comment>
<organism evidence="1 2">
    <name type="scientific">Cytospora paraplurivora</name>
    <dbReference type="NCBI Taxonomy" id="2898453"/>
    <lineage>
        <taxon>Eukaryota</taxon>
        <taxon>Fungi</taxon>
        <taxon>Dikarya</taxon>
        <taxon>Ascomycota</taxon>
        <taxon>Pezizomycotina</taxon>
        <taxon>Sordariomycetes</taxon>
        <taxon>Sordariomycetidae</taxon>
        <taxon>Diaporthales</taxon>
        <taxon>Cytosporaceae</taxon>
        <taxon>Cytospora</taxon>
    </lineage>
</organism>
<gene>
    <name evidence="1" type="ORF">SLS53_006473</name>
</gene>
<dbReference type="Gene3D" id="3.40.630.30">
    <property type="match status" value="1"/>
</dbReference>
<dbReference type="PANTHER" id="PTHR20958:SF6">
    <property type="entry name" value="GLYCINE N-ACYLTRANSFERASE-LIKE PROTEIN"/>
    <property type="match status" value="1"/>
</dbReference>
<accession>A0AAN9YDW7</accession>
<dbReference type="Proteomes" id="UP001320245">
    <property type="component" value="Unassembled WGS sequence"/>
</dbReference>
<dbReference type="SUPFAM" id="SSF55729">
    <property type="entry name" value="Acyl-CoA N-acyltransferases (Nat)"/>
    <property type="match status" value="1"/>
</dbReference>
<reference evidence="1 2" key="1">
    <citation type="journal article" date="2023" name="PLoS ONE">
        <title>Cytospora paraplurivora sp. nov. isolated from orchards with fruit tree decline syndrome in Ontario, Canada.</title>
        <authorList>
            <person name="Ilyukhin E."/>
            <person name="Nguyen H.D.T."/>
            <person name="Castle A.J."/>
            <person name="Ellouze W."/>
        </authorList>
    </citation>
    <scope>NUCLEOTIDE SEQUENCE [LARGE SCALE GENOMIC DNA]</scope>
    <source>
        <strain evidence="1 2">FDS-564</strain>
    </source>
</reference>
<protein>
    <recommendedName>
        <fullName evidence="3">N-acetyltransferase domain-containing protein</fullName>
    </recommendedName>
</protein>
<dbReference type="EMBL" id="JAJSPL020000029">
    <property type="protein sequence ID" value="KAK7737400.1"/>
    <property type="molecule type" value="Genomic_DNA"/>
</dbReference>
<dbReference type="AlphaFoldDB" id="A0AAN9YDW7"/>
<proteinExistence type="predicted"/>
<sequence length="327" mass="36507">MAPVVTDSRTPVHEADFAFLNDHLPHAITLLRRLQFSRFPQDSTENAHFLFASDPDSPTGSPGRSHFAAAYLDLSKGPETEMYFYSTLEDYKDLSVLAEEEVKRVLDIIVALFQRVKAVAESTLSSGVHKLHRDYGVMVGGFHQAIYQLLCERRGFTSSYWNPHDVWLFRLERLPALSEGLMSLQGEGYREHGLRWDVVQKEDCPLIASRTKIPKIEATLMSEPSVVIRDAKGTLVAWAFMGVAGTLSTLHVEEAYRGKGIAKALTSKVFREHSFGDDGWGEAALLFARWIFGADMVIGSADVHVDNIQSQAVCKSSGAEKGWRTSW</sequence>
<name>A0AAN9YDW7_9PEZI</name>
<evidence type="ECO:0000313" key="2">
    <source>
        <dbReference type="Proteomes" id="UP001320245"/>
    </source>
</evidence>
<evidence type="ECO:0008006" key="3">
    <source>
        <dbReference type="Google" id="ProtNLM"/>
    </source>
</evidence>
<dbReference type="InterPro" id="IPR053225">
    <property type="entry name" value="Acyl-CoA_N-acyltransferase"/>
</dbReference>
<keyword evidence="2" id="KW-1185">Reference proteome</keyword>
<evidence type="ECO:0000313" key="1">
    <source>
        <dbReference type="EMBL" id="KAK7737400.1"/>
    </source>
</evidence>
<dbReference type="InterPro" id="IPR016181">
    <property type="entry name" value="Acyl_CoA_acyltransferase"/>
</dbReference>